<dbReference type="SUPFAM" id="SSF53474">
    <property type="entry name" value="alpha/beta-Hydrolases"/>
    <property type="match status" value="1"/>
</dbReference>
<evidence type="ECO:0008006" key="7">
    <source>
        <dbReference type="Google" id="ProtNLM"/>
    </source>
</evidence>
<dbReference type="InterPro" id="IPR029058">
    <property type="entry name" value="AB_hydrolase_fold"/>
</dbReference>
<feature type="domain" description="CHAT" evidence="2">
    <location>
        <begin position="1030"/>
        <end position="1198"/>
    </location>
</feature>
<dbReference type="Pfam" id="PF24063">
    <property type="entry name" value="DUF7363"/>
    <property type="match status" value="1"/>
</dbReference>
<gene>
    <name evidence="5" type="ORF">NCCP691_05800</name>
</gene>
<evidence type="ECO:0000313" key="5">
    <source>
        <dbReference type="EMBL" id="GIZ50566.1"/>
    </source>
</evidence>
<protein>
    <recommendedName>
        <fullName evidence="7">CHAT domain-containing protein</fullName>
    </recommendedName>
</protein>
<evidence type="ECO:0000259" key="4">
    <source>
        <dbReference type="Pfam" id="PF24096"/>
    </source>
</evidence>
<proteinExistence type="predicted"/>
<evidence type="ECO:0000313" key="6">
    <source>
        <dbReference type="Proteomes" id="UP000887222"/>
    </source>
</evidence>
<feature type="domain" description="DUF7379" evidence="4">
    <location>
        <begin position="225"/>
        <end position="418"/>
    </location>
</feature>
<dbReference type="EMBL" id="BPMK01000002">
    <property type="protein sequence ID" value="GIZ50566.1"/>
    <property type="molecule type" value="Genomic_DNA"/>
</dbReference>
<dbReference type="Proteomes" id="UP000887222">
    <property type="component" value="Unassembled WGS sequence"/>
</dbReference>
<name>A0ABQ4Q092_9BURK</name>
<keyword evidence="6" id="KW-1185">Reference proteome</keyword>
<organism evidence="5 6">
    <name type="scientific">Noviherbaspirillum aridicola</name>
    <dbReference type="NCBI Taxonomy" id="2849687"/>
    <lineage>
        <taxon>Bacteria</taxon>
        <taxon>Pseudomonadati</taxon>
        <taxon>Pseudomonadota</taxon>
        <taxon>Betaproteobacteria</taxon>
        <taxon>Burkholderiales</taxon>
        <taxon>Oxalobacteraceae</taxon>
        <taxon>Noviherbaspirillum</taxon>
    </lineage>
</organism>
<accession>A0ABQ4Q092</accession>
<dbReference type="Gene3D" id="3.40.50.1820">
    <property type="entry name" value="alpha/beta hydrolase"/>
    <property type="match status" value="1"/>
</dbReference>
<dbReference type="InterPro" id="IPR055803">
    <property type="entry name" value="DUF7379"/>
</dbReference>
<feature type="region of interest" description="Disordered" evidence="1">
    <location>
        <begin position="676"/>
        <end position="704"/>
    </location>
</feature>
<dbReference type="InterPro" id="IPR055787">
    <property type="entry name" value="DUF7363"/>
</dbReference>
<dbReference type="InterPro" id="IPR024983">
    <property type="entry name" value="CHAT_dom"/>
</dbReference>
<feature type="domain" description="DUF7363" evidence="3">
    <location>
        <begin position="715"/>
        <end position="826"/>
    </location>
</feature>
<reference evidence="5 6" key="1">
    <citation type="journal article" date="2022" name="Int. J. Syst. Evol. Microbiol.">
        <title>Noviherbaspirillum aridicola sp. nov., isolated from an arid soil in Pakistan.</title>
        <authorList>
            <person name="Khan I.U."/>
            <person name="Saqib M."/>
            <person name="Amin A."/>
            <person name="Hussain F."/>
            <person name="Li L."/>
            <person name="Liu Y.H."/>
            <person name="Fang B.Z."/>
            <person name="Ahmed I."/>
            <person name="Li W.J."/>
        </authorList>
    </citation>
    <scope>NUCLEOTIDE SEQUENCE [LARGE SCALE GENOMIC DNA]</scope>
    <source>
        <strain evidence="5 6">NCCP-691</strain>
    </source>
</reference>
<dbReference type="RefSeq" id="WP_220806738.1">
    <property type="nucleotide sequence ID" value="NZ_BPMK01000002.1"/>
</dbReference>
<comment type="caution">
    <text evidence="5">The sequence shown here is derived from an EMBL/GenBank/DDBJ whole genome shotgun (WGS) entry which is preliminary data.</text>
</comment>
<sequence length="1221" mass="132133">MSIFERHHGIVIELPDDMTASDRDRADEIMASLRGRLLPSGPVPMPGAAGPVGDDLALAMTEQGMDLLDSFELRRSAPDTGRRGGGAGRVSIDLAGHEDAVLLLEQDGVYAWRHADGAATVHEPARRRGPLVTPARKRLVFQLAPPGGTGAGPRRGLIDEIGGSVLRAWVLRFAARHALATVIRVLERNVRHRLVHLAGTRLEDWRPLEKPADLRLPTDRAARILLLVHGTFSSTAGSFHALTATSWGRTFLTAALGQYDCVLGFDHPTLGHDPAENASELLAALEHVAGTAAHSIDMIGFSRGCMVARSLAELLLPAMEDGPRVRRLILVGATNAGTRLAEPKNWECLADLYTNLAVDACRLMQLFPAAAPAATILKESLASLGALVKYTAVAALEERLAPGLAALAPGGEFAARLNREQSGAGFESFYYLVSSEFDAALAGRDDGLPRRLLSWVLDLAADKFMNCANDLVVDLGSMGLAAPRPGVFVQGKLAFGANPNIHHTAYFLRPELTQAMGRWLDAGSVQADAGAAPDDWLACAVVEKKIRVLPAGAPLSALRDRAGETPDYLVIERRAGDTVDYYVRPLAAVRQAVERTGARDDDPSLEEVLADTALALRAGHPSPAIRAGDAVPSPSAPRDMFVLLKGDLPVAVAWPPGMAPLSRLRQLMPSDELRHRGTEPRRRMRGGGGGTRGRTWETPEPAEDRQHRDHYYFGASMKENIAAGRTETVRVLISRDRLEQQSGIASSMSDARLPASRPGADEPMLIIQLIPKTNLEIVGEDRYTLAPESVTGEVELMFDIRATASGDGELWVLVRHGALRLATLTLKTRIASGTAAQTSRSSAAASSTMDEAADAGLPVLQIFERRNGDRDSFLFALDLGDGHYVTADSAPLRADRQEYVSGLYAEIEERWLGSQHDYEAFNQELRAFGGSLFDQLVPVPIQRALWPLRDRLRAIHVLSEEPFIPWELVHLKPPPENGLARPLPAEPHFLGQKGLVRWLHNYRNAPRELVVRPGKVFHAIPDYPHPDYRLPAAQKEIGFLEAELGSRWAGSDSLSLITRLGQPGAVDIFHFSGHGEADARGAHAARILLEGRVEAGKYVPDYLRADAVKQHACLCGDEGNRPVVVLNACQVGRAGWHLTSIGGFAEAFLCAGAGVFVGTLWAVGDQPAQAFTERFYTALRDGERLAEAAIAAREGAREAGEATWLAYAVYGHPHAVVRFGY</sequence>
<evidence type="ECO:0000259" key="3">
    <source>
        <dbReference type="Pfam" id="PF24063"/>
    </source>
</evidence>
<dbReference type="Pfam" id="PF12770">
    <property type="entry name" value="CHAT"/>
    <property type="match status" value="1"/>
</dbReference>
<evidence type="ECO:0000259" key="2">
    <source>
        <dbReference type="Pfam" id="PF12770"/>
    </source>
</evidence>
<evidence type="ECO:0000256" key="1">
    <source>
        <dbReference type="SAM" id="MobiDB-lite"/>
    </source>
</evidence>
<feature type="compositionally biased region" description="Basic and acidic residues" evidence="1">
    <location>
        <begin position="694"/>
        <end position="704"/>
    </location>
</feature>
<dbReference type="Pfam" id="PF24096">
    <property type="entry name" value="DUF7379"/>
    <property type="match status" value="1"/>
</dbReference>